<gene>
    <name evidence="1" type="ORF">NDU88_001370</name>
</gene>
<keyword evidence="2" id="KW-1185">Reference proteome</keyword>
<proteinExistence type="predicted"/>
<dbReference type="Proteomes" id="UP001066276">
    <property type="component" value="Chromosome 7"/>
</dbReference>
<name>A0AAV7P6K6_PLEWA</name>
<comment type="caution">
    <text evidence="1">The sequence shown here is derived from an EMBL/GenBank/DDBJ whole genome shotgun (WGS) entry which is preliminary data.</text>
</comment>
<sequence length="87" mass="9432">MARRQGGSGEPEIGEEEATAILECKAHAVKQARKVPGGAGERSAEKWRTSAFVLQMLWQAKSQQGRVVSRIGQLQSVESAALVQTRI</sequence>
<dbReference type="EMBL" id="JANPWB010000011">
    <property type="protein sequence ID" value="KAJ1122897.1"/>
    <property type="molecule type" value="Genomic_DNA"/>
</dbReference>
<reference evidence="1" key="1">
    <citation type="journal article" date="2022" name="bioRxiv">
        <title>Sequencing and chromosome-scale assembly of the giantPleurodeles waltlgenome.</title>
        <authorList>
            <person name="Brown T."/>
            <person name="Elewa A."/>
            <person name="Iarovenko S."/>
            <person name="Subramanian E."/>
            <person name="Araus A.J."/>
            <person name="Petzold A."/>
            <person name="Susuki M."/>
            <person name="Suzuki K.-i.T."/>
            <person name="Hayashi T."/>
            <person name="Toyoda A."/>
            <person name="Oliveira C."/>
            <person name="Osipova E."/>
            <person name="Leigh N.D."/>
            <person name="Simon A."/>
            <person name="Yun M.H."/>
        </authorList>
    </citation>
    <scope>NUCLEOTIDE SEQUENCE</scope>
    <source>
        <strain evidence="1">20211129_DDA</strain>
        <tissue evidence="1">Liver</tissue>
    </source>
</reference>
<evidence type="ECO:0000313" key="2">
    <source>
        <dbReference type="Proteomes" id="UP001066276"/>
    </source>
</evidence>
<dbReference type="AlphaFoldDB" id="A0AAV7P6K6"/>
<organism evidence="1 2">
    <name type="scientific">Pleurodeles waltl</name>
    <name type="common">Iberian ribbed newt</name>
    <dbReference type="NCBI Taxonomy" id="8319"/>
    <lineage>
        <taxon>Eukaryota</taxon>
        <taxon>Metazoa</taxon>
        <taxon>Chordata</taxon>
        <taxon>Craniata</taxon>
        <taxon>Vertebrata</taxon>
        <taxon>Euteleostomi</taxon>
        <taxon>Amphibia</taxon>
        <taxon>Batrachia</taxon>
        <taxon>Caudata</taxon>
        <taxon>Salamandroidea</taxon>
        <taxon>Salamandridae</taxon>
        <taxon>Pleurodelinae</taxon>
        <taxon>Pleurodeles</taxon>
    </lineage>
</organism>
<protein>
    <submittedName>
        <fullName evidence="1">Uncharacterized protein</fullName>
    </submittedName>
</protein>
<accession>A0AAV7P6K6</accession>
<evidence type="ECO:0000313" key="1">
    <source>
        <dbReference type="EMBL" id="KAJ1122897.1"/>
    </source>
</evidence>